<evidence type="ECO:0000313" key="4">
    <source>
        <dbReference type="Proteomes" id="UP001243717"/>
    </source>
</evidence>
<evidence type="ECO:0008006" key="5">
    <source>
        <dbReference type="Google" id="ProtNLM"/>
    </source>
</evidence>
<gene>
    <name evidence="3" type="ORF">QEH59_09185</name>
</gene>
<protein>
    <recommendedName>
        <fullName evidence="5">Cell division protein FtsL</fullName>
    </recommendedName>
</protein>
<reference evidence="3 4" key="1">
    <citation type="submission" date="2023-04" db="EMBL/GenBank/DDBJ databases">
        <title>A novel bacteria isolated from coastal sediment.</title>
        <authorList>
            <person name="Liu X.-J."/>
            <person name="Du Z.-J."/>
        </authorList>
    </citation>
    <scope>NUCLEOTIDE SEQUENCE [LARGE SCALE GENOMIC DNA]</scope>
    <source>
        <strain evidence="3 4">SDUM461004</strain>
    </source>
</reference>
<evidence type="ECO:0000313" key="3">
    <source>
        <dbReference type="EMBL" id="MDQ8194598.1"/>
    </source>
</evidence>
<keyword evidence="2" id="KW-0812">Transmembrane</keyword>
<comment type="caution">
    <text evidence="3">The sequence shown here is derived from an EMBL/GenBank/DDBJ whole genome shotgun (WGS) entry which is preliminary data.</text>
</comment>
<dbReference type="EMBL" id="JARXIC010000012">
    <property type="protein sequence ID" value="MDQ8194598.1"/>
    <property type="molecule type" value="Genomic_DNA"/>
</dbReference>
<sequence>MLKLSSRARRHVIVLIFSMVAVTVGSAFAIVWMQQQISRTAQNSKQLESQLAETSRKLRYLDERIAGYHQPVVLQGKVAGILRPSVEDQVVFVQERQLAEGRTYAVSQPYEVSMDLALLDFDSSR</sequence>
<name>A0ABU1AK96_9BACT</name>
<proteinExistence type="predicted"/>
<evidence type="ECO:0000256" key="1">
    <source>
        <dbReference type="SAM" id="Coils"/>
    </source>
</evidence>
<keyword evidence="2" id="KW-1133">Transmembrane helix</keyword>
<dbReference type="RefSeq" id="WP_308985066.1">
    <property type="nucleotide sequence ID" value="NZ_JARXIC010000012.1"/>
</dbReference>
<organism evidence="3 4">
    <name type="scientific">Thalassobacterium sedimentorum</name>
    <dbReference type="NCBI Taxonomy" id="3041258"/>
    <lineage>
        <taxon>Bacteria</taxon>
        <taxon>Pseudomonadati</taxon>
        <taxon>Verrucomicrobiota</taxon>
        <taxon>Opitutia</taxon>
        <taxon>Puniceicoccales</taxon>
        <taxon>Coraliomargaritaceae</taxon>
        <taxon>Thalassobacterium</taxon>
    </lineage>
</organism>
<accession>A0ABU1AK96</accession>
<feature type="transmembrane region" description="Helical" evidence="2">
    <location>
        <begin position="12"/>
        <end position="33"/>
    </location>
</feature>
<keyword evidence="1" id="KW-0175">Coiled coil</keyword>
<keyword evidence="4" id="KW-1185">Reference proteome</keyword>
<dbReference type="Proteomes" id="UP001243717">
    <property type="component" value="Unassembled WGS sequence"/>
</dbReference>
<keyword evidence="2" id="KW-0472">Membrane</keyword>
<feature type="coiled-coil region" evidence="1">
    <location>
        <begin position="37"/>
        <end position="64"/>
    </location>
</feature>
<evidence type="ECO:0000256" key="2">
    <source>
        <dbReference type="SAM" id="Phobius"/>
    </source>
</evidence>